<evidence type="ECO:0000256" key="5">
    <source>
        <dbReference type="SAM" id="MobiDB-lite"/>
    </source>
</evidence>
<evidence type="ECO:0000313" key="9">
    <source>
        <dbReference type="Proteomes" id="UP001349994"/>
    </source>
</evidence>
<feature type="domain" description="RNA polymerase sigma-70 region 2" evidence="6">
    <location>
        <begin position="30"/>
        <end position="96"/>
    </location>
</feature>
<evidence type="ECO:0000256" key="3">
    <source>
        <dbReference type="ARBA" id="ARBA00023082"/>
    </source>
</evidence>
<dbReference type="InterPro" id="IPR013324">
    <property type="entry name" value="RNA_pol_sigma_r3/r4-like"/>
</dbReference>
<organism evidence="8 9">
    <name type="scientific">Adlercreutzia wanghongyangiae</name>
    <dbReference type="NCBI Taxonomy" id="3111451"/>
    <lineage>
        <taxon>Bacteria</taxon>
        <taxon>Bacillati</taxon>
        <taxon>Actinomycetota</taxon>
        <taxon>Coriobacteriia</taxon>
        <taxon>Eggerthellales</taxon>
        <taxon>Eggerthellaceae</taxon>
        <taxon>Adlercreutzia</taxon>
    </lineage>
</organism>
<evidence type="ECO:0000256" key="4">
    <source>
        <dbReference type="ARBA" id="ARBA00023163"/>
    </source>
</evidence>
<comment type="similarity">
    <text evidence="1">Belongs to the sigma-70 factor family. ECF subfamily.</text>
</comment>
<dbReference type="SUPFAM" id="SSF88659">
    <property type="entry name" value="Sigma3 and sigma4 domains of RNA polymerase sigma factors"/>
    <property type="match status" value="1"/>
</dbReference>
<name>A0ABU6IHV4_9ACTN</name>
<dbReference type="PANTHER" id="PTHR43133:SF51">
    <property type="entry name" value="RNA POLYMERASE SIGMA FACTOR"/>
    <property type="match status" value="1"/>
</dbReference>
<keyword evidence="3" id="KW-0731">Sigma factor</keyword>
<feature type="domain" description="RNA polymerase sigma factor 70 region 4 type 2" evidence="7">
    <location>
        <begin position="146"/>
        <end position="185"/>
    </location>
</feature>
<keyword evidence="4" id="KW-0804">Transcription</keyword>
<dbReference type="InterPro" id="IPR039425">
    <property type="entry name" value="RNA_pol_sigma-70-like"/>
</dbReference>
<dbReference type="EMBL" id="JAYMFF010000010">
    <property type="protein sequence ID" value="MEC4176037.1"/>
    <property type="molecule type" value="Genomic_DNA"/>
</dbReference>
<evidence type="ECO:0000259" key="7">
    <source>
        <dbReference type="Pfam" id="PF08281"/>
    </source>
</evidence>
<dbReference type="Pfam" id="PF08281">
    <property type="entry name" value="Sigma70_r4_2"/>
    <property type="match status" value="1"/>
</dbReference>
<reference evidence="8 9" key="1">
    <citation type="submission" date="2024-01" db="EMBL/GenBank/DDBJ databases">
        <title>novel species in genus Adlercreutzia.</title>
        <authorList>
            <person name="Liu X."/>
        </authorList>
    </citation>
    <scope>NUCLEOTIDE SEQUENCE [LARGE SCALE GENOMIC DNA]</scope>
    <source>
        <strain evidence="8 9">R7</strain>
    </source>
</reference>
<dbReference type="InterPro" id="IPR013325">
    <property type="entry name" value="RNA_pol_sigma_r2"/>
</dbReference>
<accession>A0ABU6IHV4</accession>
<dbReference type="Gene3D" id="1.10.10.10">
    <property type="entry name" value="Winged helix-like DNA-binding domain superfamily/Winged helix DNA-binding domain"/>
    <property type="match status" value="1"/>
</dbReference>
<dbReference type="PANTHER" id="PTHR43133">
    <property type="entry name" value="RNA POLYMERASE ECF-TYPE SIGMA FACTO"/>
    <property type="match status" value="1"/>
</dbReference>
<proteinExistence type="inferred from homology"/>
<protein>
    <submittedName>
        <fullName evidence="8">Sigma-70 family RNA polymerase sigma factor</fullName>
    </submittedName>
</protein>
<gene>
    <name evidence="8" type="ORF">VIN30_06215</name>
</gene>
<dbReference type="Proteomes" id="UP001349994">
    <property type="component" value="Unassembled WGS sequence"/>
</dbReference>
<dbReference type="CDD" id="cd06171">
    <property type="entry name" value="Sigma70_r4"/>
    <property type="match status" value="1"/>
</dbReference>
<evidence type="ECO:0000256" key="2">
    <source>
        <dbReference type="ARBA" id="ARBA00023015"/>
    </source>
</evidence>
<evidence type="ECO:0000259" key="6">
    <source>
        <dbReference type="Pfam" id="PF04542"/>
    </source>
</evidence>
<dbReference type="InterPro" id="IPR036388">
    <property type="entry name" value="WH-like_DNA-bd_sf"/>
</dbReference>
<feature type="region of interest" description="Disordered" evidence="5">
    <location>
        <begin position="194"/>
        <end position="229"/>
    </location>
</feature>
<keyword evidence="9" id="KW-1185">Reference proteome</keyword>
<sequence length="229" mass="24663">MTSESPHGAAVKRLVRRAQRGDAGAFESLARSCGTTLYRVAASCLGNQEADVADAIQETLVAAWRNIGSLEQPRYFKTWLIRICINACRQVQRRRRATVPLDSVGEERLDASLRAAGRVDETTRAAAAAEANAAFGRLVDAAGEAYALVITLYYGEGYSTAEIAELLSMSPEAVRQRLFRGRARIKRALAENPALAHPVDHEGPARAVGHPSRPRAPDGEGLMQATAPA</sequence>
<dbReference type="Gene3D" id="1.10.1740.10">
    <property type="match status" value="1"/>
</dbReference>
<dbReference type="RefSeq" id="WP_326424210.1">
    <property type="nucleotide sequence ID" value="NZ_JAYMFF010000010.1"/>
</dbReference>
<dbReference type="InterPro" id="IPR007627">
    <property type="entry name" value="RNA_pol_sigma70_r2"/>
</dbReference>
<comment type="caution">
    <text evidence="8">The sequence shown here is derived from an EMBL/GenBank/DDBJ whole genome shotgun (WGS) entry which is preliminary data.</text>
</comment>
<dbReference type="NCBIfam" id="TIGR02937">
    <property type="entry name" value="sigma70-ECF"/>
    <property type="match status" value="1"/>
</dbReference>
<dbReference type="InterPro" id="IPR014284">
    <property type="entry name" value="RNA_pol_sigma-70_dom"/>
</dbReference>
<evidence type="ECO:0000313" key="8">
    <source>
        <dbReference type="EMBL" id="MEC4176037.1"/>
    </source>
</evidence>
<dbReference type="SUPFAM" id="SSF88946">
    <property type="entry name" value="Sigma2 domain of RNA polymerase sigma factors"/>
    <property type="match status" value="1"/>
</dbReference>
<dbReference type="InterPro" id="IPR013249">
    <property type="entry name" value="RNA_pol_sigma70_r4_t2"/>
</dbReference>
<evidence type="ECO:0000256" key="1">
    <source>
        <dbReference type="ARBA" id="ARBA00010641"/>
    </source>
</evidence>
<dbReference type="Pfam" id="PF04542">
    <property type="entry name" value="Sigma70_r2"/>
    <property type="match status" value="1"/>
</dbReference>
<keyword evidence="2" id="KW-0805">Transcription regulation</keyword>